<accession>A0A427ATH7</accession>
<dbReference type="PANTHER" id="PTHR33223:SF10">
    <property type="entry name" value="AMINOTRANSFERASE-LIKE PLANT MOBILE DOMAIN-CONTAINING PROTEIN"/>
    <property type="match status" value="1"/>
</dbReference>
<gene>
    <name evidence="2" type="ORF">B296_00010845</name>
</gene>
<comment type="caution">
    <text evidence="2">The sequence shown here is derived from an EMBL/GenBank/DDBJ whole genome shotgun (WGS) entry which is preliminary data.</text>
</comment>
<sequence length="109" mass="12338">MALYDLSDVLMCRVFPTTLRGPTRMWYGRLQSATIISFDQLTRELEQNFLANIRPKPMVASLLGIAQGREEPLAQFVNRFATESRAIPNAHPSLVVQAFLMGIRPSKLF</sequence>
<feature type="domain" description="Retrotransposon gag" evidence="1">
    <location>
        <begin position="14"/>
        <end position="105"/>
    </location>
</feature>
<name>A0A427ATH7_ENSVE</name>
<evidence type="ECO:0000259" key="1">
    <source>
        <dbReference type="Pfam" id="PF03732"/>
    </source>
</evidence>
<evidence type="ECO:0000313" key="3">
    <source>
        <dbReference type="Proteomes" id="UP000287651"/>
    </source>
</evidence>
<dbReference type="Proteomes" id="UP000287651">
    <property type="component" value="Unassembled WGS sequence"/>
</dbReference>
<evidence type="ECO:0000313" key="2">
    <source>
        <dbReference type="EMBL" id="RRT79569.1"/>
    </source>
</evidence>
<dbReference type="EMBL" id="AMZH03001362">
    <property type="protein sequence ID" value="RRT79569.1"/>
    <property type="molecule type" value="Genomic_DNA"/>
</dbReference>
<dbReference type="PANTHER" id="PTHR33223">
    <property type="entry name" value="CCHC-TYPE DOMAIN-CONTAINING PROTEIN"/>
    <property type="match status" value="1"/>
</dbReference>
<organism evidence="2 3">
    <name type="scientific">Ensete ventricosum</name>
    <name type="common">Abyssinian banana</name>
    <name type="synonym">Musa ensete</name>
    <dbReference type="NCBI Taxonomy" id="4639"/>
    <lineage>
        <taxon>Eukaryota</taxon>
        <taxon>Viridiplantae</taxon>
        <taxon>Streptophyta</taxon>
        <taxon>Embryophyta</taxon>
        <taxon>Tracheophyta</taxon>
        <taxon>Spermatophyta</taxon>
        <taxon>Magnoliopsida</taxon>
        <taxon>Liliopsida</taxon>
        <taxon>Zingiberales</taxon>
        <taxon>Musaceae</taxon>
        <taxon>Ensete</taxon>
    </lineage>
</organism>
<dbReference type="AlphaFoldDB" id="A0A427ATH7"/>
<proteinExistence type="predicted"/>
<dbReference type="Pfam" id="PF03732">
    <property type="entry name" value="Retrotrans_gag"/>
    <property type="match status" value="1"/>
</dbReference>
<protein>
    <recommendedName>
        <fullName evidence="1">Retrotransposon gag domain-containing protein</fullName>
    </recommendedName>
</protein>
<dbReference type="InterPro" id="IPR005162">
    <property type="entry name" value="Retrotrans_gag_dom"/>
</dbReference>
<reference evidence="2 3" key="1">
    <citation type="journal article" date="2014" name="Agronomy (Basel)">
        <title>A Draft Genome Sequence for Ensete ventricosum, the Drought-Tolerant Tree Against Hunger.</title>
        <authorList>
            <person name="Harrison J."/>
            <person name="Moore K.A."/>
            <person name="Paszkiewicz K."/>
            <person name="Jones T."/>
            <person name="Grant M."/>
            <person name="Ambacheew D."/>
            <person name="Muzemil S."/>
            <person name="Studholme D.J."/>
        </authorList>
    </citation>
    <scope>NUCLEOTIDE SEQUENCE [LARGE SCALE GENOMIC DNA]</scope>
</reference>